<dbReference type="InterPro" id="IPR046433">
    <property type="entry name" value="ActCoA_hydro"/>
</dbReference>
<dbReference type="Proteomes" id="UP001232493">
    <property type="component" value="Chromosome"/>
</dbReference>
<dbReference type="SUPFAM" id="SSF100950">
    <property type="entry name" value="NagB/RpiA/CoA transferase-like"/>
    <property type="match status" value="2"/>
</dbReference>
<dbReference type="InterPro" id="IPR037171">
    <property type="entry name" value="NagB/RpiA_transferase-like"/>
</dbReference>
<feature type="domain" description="Acetyl-CoA hydrolase/transferase C-terminal" evidence="4">
    <location>
        <begin position="278"/>
        <end position="431"/>
    </location>
</feature>
<dbReference type="Gene3D" id="3.40.1080.10">
    <property type="entry name" value="Glutaconate Coenzyme A-transferase"/>
    <property type="match status" value="1"/>
</dbReference>
<dbReference type="InterPro" id="IPR026888">
    <property type="entry name" value="AcetylCoA_hyd_C"/>
</dbReference>
<keyword evidence="2" id="KW-0808">Transferase</keyword>
<keyword evidence="5" id="KW-0378">Hydrolase</keyword>
<feature type="domain" description="Acetyl-CoA hydrolase/transferase N-terminal" evidence="3">
    <location>
        <begin position="6"/>
        <end position="185"/>
    </location>
</feature>
<dbReference type="PANTHER" id="PTHR21432:SF20">
    <property type="entry name" value="ACETYL-COA HYDROLASE"/>
    <property type="match status" value="1"/>
</dbReference>
<evidence type="ECO:0000259" key="4">
    <source>
        <dbReference type="Pfam" id="PF13336"/>
    </source>
</evidence>
<accession>A0ABY8PR65</accession>
<evidence type="ECO:0000313" key="6">
    <source>
        <dbReference type="Proteomes" id="UP001232493"/>
    </source>
</evidence>
<organism evidence="5 6">
    <name type="scientific">Marinitoga aeolica</name>
    <dbReference type="NCBI Taxonomy" id="2809031"/>
    <lineage>
        <taxon>Bacteria</taxon>
        <taxon>Thermotogati</taxon>
        <taxon>Thermotogota</taxon>
        <taxon>Thermotogae</taxon>
        <taxon>Petrotogales</taxon>
        <taxon>Petrotogaceae</taxon>
        <taxon>Marinitoga</taxon>
    </lineage>
</organism>
<dbReference type="GO" id="GO:0016787">
    <property type="term" value="F:hydrolase activity"/>
    <property type="evidence" value="ECO:0007669"/>
    <property type="project" value="UniProtKB-KW"/>
</dbReference>
<dbReference type="InterPro" id="IPR003702">
    <property type="entry name" value="ActCoA_hydro_N"/>
</dbReference>
<dbReference type="Gene3D" id="3.40.1080.20">
    <property type="entry name" value="Acetyl-CoA hydrolase/transferase C-terminal domain"/>
    <property type="match status" value="1"/>
</dbReference>
<dbReference type="PANTHER" id="PTHR21432">
    <property type="entry name" value="ACETYL-COA HYDROLASE-RELATED"/>
    <property type="match status" value="1"/>
</dbReference>
<sequence length="437" mass="49530">MWKAMYENRLKNIEEVILSLPKRATIITGLASAEAQGLLENLHKYKKHFERLKVVTCLNMKEYDFFMNEEYEDVYDNHSWFLSPPTRKAQKMGLNTVDFIPNNLHMAGTDKLMAEKEEGNIVIFWGTVTPMHEKTGYFNLGISNVYELDVLENADMVILEVNDKFIWTHGETQVHISQANYIVENSWDIPELPIVEPTETEKIIAQYISELVDDGSTLQIGIGGIPNAVAKLLNHKKDLGIHTEMFTESMIDLFESGAITNMKKTLWKGKFVCTFALGTKRMYEWLNNNPGVWIMRGRYVNDPYIIAKNDNMVSINTAITIDLSGQVCSESLGTRQYSGTGGQLDTHRGAVMSKNGKGIIALRSTAKKGTISTIVPMLPQGSYVTVPRQDLDYVVTEYGVAHLRGKSFRERVKAMINISHPDFRDELKKEAKKLGYL</sequence>
<name>A0ABY8PR65_9BACT</name>
<dbReference type="RefSeq" id="WP_280999285.1">
    <property type="nucleotide sequence ID" value="NZ_CP069362.1"/>
</dbReference>
<dbReference type="Pfam" id="PF02550">
    <property type="entry name" value="AcetylCoA_hydro"/>
    <property type="match status" value="1"/>
</dbReference>
<protein>
    <submittedName>
        <fullName evidence="5">Acetyl-CoA hydrolase/transferase family protein</fullName>
    </submittedName>
</protein>
<dbReference type="EMBL" id="CP069362">
    <property type="protein sequence ID" value="WGS65112.1"/>
    <property type="molecule type" value="Genomic_DNA"/>
</dbReference>
<dbReference type="InterPro" id="IPR038460">
    <property type="entry name" value="AcetylCoA_hyd_C_sf"/>
</dbReference>
<gene>
    <name evidence="5" type="ORF">JRV97_00730</name>
</gene>
<proteinExistence type="inferred from homology"/>
<keyword evidence="6" id="KW-1185">Reference proteome</keyword>
<dbReference type="Gene3D" id="3.30.750.70">
    <property type="entry name" value="4-hydroxybutyrate coenzyme like domains"/>
    <property type="match status" value="1"/>
</dbReference>
<dbReference type="Pfam" id="PF13336">
    <property type="entry name" value="AcetylCoA_hyd_C"/>
    <property type="match status" value="1"/>
</dbReference>
<reference evidence="5 6" key="1">
    <citation type="submission" date="2021-02" db="EMBL/GenBank/DDBJ databases">
        <title>Characterization of Marinitoga sp. nov. str. BP5-C20A.</title>
        <authorList>
            <person name="Erauso G."/>
            <person name="Postec A."/>
        </authorList>
    </citation>
    <scope>NUCLEOTIDE SEQUENCE [LARGE SCALE GENOMIC DNA]</scope>
    <source>
        <strain evidence="5 6">BP5-C20A</strain>
    </source>
</reference>
<evidence type="ECO:0000313" key="5">
    <source>
        <dbReference type="EMBL" id="WGS65112.1"/>
    </source>
</evidence>
<evidence type="ECO:0000259" key="3">
    <source>
        <dbReference type="Pfam" id="PF02550"/>
    </source>
</evidence>
<evidence type="ECO:0000256" key="2">
    <source>
        <dbReference type="ARBA" id="ARBA00022679"/>
    </source>
</evidence>
<evidence type="ECO:0000256" key="1">
    <source>
        <dbReference type="ARBA" id="ARBA00009632"/>
    </source>
</evidence>
<comment type="similarity">
    <text evidence="1">Belongs to the acetyl-CoA hydrolase/transferase family.</text>
</comment>